<dbReference type="EMBL" id="LT671858">
    <property type="protein sequence ID" value="SIM74063.1"/>
    <property type="molecule type" value="Genomic_DNA"/>
</dbReference>
<evidence type="ECO:0000313" key="3">
    <source>
        <dbReference type="Proteomes" id="UP000195607"/>
    </source>
</evidence>
<evidence type="ECO:0000313" key="2">
    <source>
        <dbReference type="EMBL" id="SIM74063.1"/>
    </source>
</evidence>
<dbReference type="SUPFAM" id="SSF57783">
    <property type="entry name" value="Zinc beta-ribbon"/>
    <property type="match status" value="1"/>
</dbReference>
<gene>
    <name evidence="2" type="ORF">CSP5_1435</name>
</gene>
<name>A0A1N5VM94_9ARCH</name>
<dbReference type="Gene3D" id="3.90.580.10">
    <property type="entry name" value="Zinc finger, CHC2-type domain"/>
    <property type="match status" value="1"/>
</dbReference>
<sequence>MKNFTDSNKGSSIITNKNNENEGKNISTSERIEIAREAINFLTAYPRIRAILVSPHDKIPFEHAWQSSRNYPVSSEKVHNYLLKGGNWGLMHPAGMSIGIDEDNEKIRNAALSLGDTARFNTGTPGHFCDLFLIKDEPVGNIPLIDGAYIRGKGGQNLGPGSIHPNGNIYGSIYLHLVPPVVVTKSELLEVFKPYIKGKEKLSKNDSKPEYKQPLNPDSLTMKDLINVSGFKQSGSKYQGPHPIHGSTTGNNFVVDFELNEWHCFRHGTGGGPLQWIAVSTGVFGCEESVPGKIKGDLFWQVIAAAHNRYALSYEKLAKALGSA</sequence>
<feature type="region of interest" description="Disordered" evidence="1">
    <location>
        <begin position="1"/>
        <end position="24"/>
    </location>
</feature>
<organism evidence="2 3">
    <name type="scientific">Cuniculiplasma divulgatum</name>
    <dbReference type="NCBI Taxonomy" id="1673428"/>
    <lineage>
        <taxon>Archaea</taxon>
        <taxon>Methanobacteriati</taxon>
        <taxon>Thermoplasmatota</taxon>
        <taxon>Thermoplasmata</taxon>
        <taxon>Thermoplasmatales</taxon>
        <taxon>Cuniculiplasmataceae</taxon>
        <taxon>Cuniculiplasma</taxon>
    </lineage>
</organism>
<dbReference type="GO" id="GO:0003677">
    <property type="term" value="F:DNA binding"/>
    <property type="evidence" value="ECO:0007669"/>
    <property type="project" value="InterPro"/>
</dbReference>
<dbReference type="AlphaFoldDB" id="A0A1N5VM94"/>
<dbReference type="GO" id="GO:0008270">
    <property type="term" value="F:zinc ion binding"/>
    <property type="evidence" value="ECO:0007669"/>
    <property type="project" value="InterPro"/>
</dbReference>
<dbReference type="GO" id="GO:0006260">
    <property type="term" value="P:DNA replication"/>
    <property type="evidence" value="ECO:0007669"/>
    <property type="project" value="InterPro"/>
</dbReference>
<dbReference type="Proteomes" id="UP000195607">
    <property type="component" value="Chromosome I"/>
</dbReference>
<proteinExistence type="predicted"/>
<accession>A0A1N5VM94</accession>
<protein>
    <submittedName>
        <fullName evidence="2">DNA replicase/transposase primase-polymerase subunit</fullName>
    </submittedName>
</protein>
<reference evidence="2 3" key="1">
    <citation type="submission" date="2016-04" db="EMBL/GenBank/DDBJ databases">
        <authorList>
            <person name="Evans L.H."/>
            <person name="Alamgir A."/>
            <person name="Owens N."/>
            <person name="Weber N.D."/>
            <person name="Virtaneva K."/>
            <person name="Barbian K."/>
            <person name="Babar A."/>
            <person name="Rosenke K."/>
        </authorList>
    </citation>
    <scope>NUCLEOTIDE SEQUENCE [LARGE SCALE GENOMIC DNA]</scope>
    <source>
        <strain evidence="3">S5(T) (JCM 30642 \VKM B-2941)</strain>
    </source>
</reference>
<dbReference type="InterPro" id="IPR036977">
    <property type="entry name" value="DNA_primase_Znf_CHC2"/>
</dbReference>
<evidence type="ECO:0000256" key="1">
    <source>
        <dbReference type="SAM" id="MobiDB-lite"/>
    </source>
</evidence>